<dbReference type="OrthoDB" id="1655898at2"/>
<dbReference type="STRING" id="1423796.FC24_GL002188"/>
<proteinExistence type="predicted"/>
<evidence type="ECO:0000313" key="1">
    <source>
        <dbReference type="EMBL" id="KRM99633.1"/>
    </source>
</evidence>
<name>A0A0R2D6V5_9LACO</name>
<dbReference type="AlphaFoldDB" id="A0A0R2D6V5"/>
<protein>
    <submittedName>
        <fullName evidence="1">TPR repeat-containing protein</fullName>
    </submittedName>
</protein>
<comment type="caution">
    <text evidence="1">The sequence shown here is derived from an EMBL/GenBank/DDBJ whole genome shotgun (WGS) entry which is preliminary data.</text>
</comment>
<dbReference type="PATRIC" id="fig|1423796.3.peg.2220"/>
<keyword evidence="2" id="KW-1185">Reference proteome</keyword>
<organism evidence="1 2">
    <name type="scientific">Loigolactobacillus rennini DSM 20253</name>
    <dbReference type="NCBI Taxonomy" id="1423796"/>
    <lineage>
        <taxon>Bacteria</taxon>
        <taxon>Bacillati</taxon>
        <taxon>Bacillota</taxon>
        <taxon>Bacilli</taxon>
        <taxon>Lactobacillales</taxon>
        <taxon>Lactobacillaceae</taxon>
        <taxon>Loigolactobacillus</taxon>
    </lineage>
</organism>
<evidence type="ECO:0000313" key="2">
    <source>
        <dbReference type="Proteomes" id="UP000051638"/>
    </source>
</evidence>
<dbReference type="EMBL" id="AYYI01000009">
    <property type="protein sequence ID" value="KRM99633.1"/>
    <property type="molecule type" value="Genomic_DNA"/>
</dbReference>
<accession>A0A0R2D6V5</accession>
<reference evidence="1 2" key="1">
    <citation type="journal article" date="2015" name="Genome Announc.">
        <title>Expanding the biotechnology potential of lactobacilli through comparative genomics of 213 strains and associated genera.</title>
        <authorList>
            <person name="Sun Z."/>
            <person name="Harris H.M."/>
            <person name="McCann A."/>
            <person name="Guo C."/>
            <person name="Argimon S."/>
            <person name="Zhang W."/>
            <person name="Yang X."/>
            <person name="Jeffery I.B."/>
            <person name="Cooney J.C."/>
            <person name="Kagawa T.F."/>
            <person name="Liu W."/>
            <person name="Song Y."/>
            <person name="Salvetti E."/>
            <person name="Wrobel A."/>
            <person name="Rasinkangas P."/>
            <person name="Parkhill J."/>
            <person name="Rea M.C."/>
            <person name="O'Sullivan O."/>
            <person name="Ritari J."/>
            <person name="Douillard F.P."/>
            <person name="Paul Ross R."/>
            <person name="Yang R."/>
            <person name="Briner A.E."/>
            <person name="Felis G.E."/>
            <person name="de Vos W.M."/>
            <person name="Barrangou R."/>
            <person name="Klaenhammer T.R."/>
            <person name="Caufield P.W."/>
            <person name="Cui Y."/>
            <person name="Zhang H."/>
            <person name="O'Toole P.W."/>
        </authorList>
    </citation>
    <scope>NUCLEOTIDE SEQUENCE [LARGE SCALE GENOMIC DNA]</scope>
    <source>
        <strain evidence="1 2">DSM 20253</strain>
    </source>
</reference>
<dbReference type="Proteomes" id="UP000051638">
    <property type="component" value="Unassembled WGS sequence"/>
</dbReference>
<sequence length="315" mass="36083">MGQQIPFPQNFAQLVRLGKMASEQRKWPQAIAHLRAAYQHKQTFDVNILLVTALLADQQYQQAAALAQEKMTDYLSSATACPLYVKTLLTTHQFIAVRKLCIARPAGLETSFWHQQALAVQQAEVAYRKAAPTQIAKLKKALYQLSARHFYDQLALTKQAQFLPQTEFIDAVTHLLTDPYIHPLIRAHFLNELRQLKVAAALNFFWLDGKKHTVKPSALTAITTAPQFLQLYQQINQQLLSDPIAKQNVLKELTLHAAYLYPFADKVIVRPQIWTAVYLAAYTNRQVDLTVFDSTQVQQIQNWQQRFEQLTQKLE</sequence>
<gene>
    <name evidence="1" type="ORF">FC24_GL002188</name>
</gene>
<dbReference type="SUPFAM" id="SSF116965">
    <property type="entry name" value="Hypothetical protein MPN330"/>
    <property type="match status" value="1"/>
</dbReference>
<dbReference type="RefSeq" id="WP_057873131.1">
    <property type="nucleotide sequence ID" value="NZ_AYYI01000009.1"/>
</dbReference>